<evidence type="ECO:0008006" key="4">
    <source>
        <dbReference type="Google" id="ProtNLM"/>
    </source>
</evidence>
<accession>A0A0D2ASD1</accession>
<proteinExistence type="predicted"/>
<dbReference type="RefSeq" id="XP_016219482.1">
    <property type="nucleotide sequence ID" value="XM_016353225.1"/>
</dbReference>
<evidence type="ECO:0000313" key="2">
    <source>
        <dbReference type="EMBL" id="KIW09613.1"/>
    </source>
</evidence>
<evidence type="ECO:0000256" key="1">
    <source>
        <dbReference type="SAM" id="SignalP"/>
    </source>
</evidence>
<dbReference type="AlphaFoldDB" id="A0A0D2ASD1"/>
<dbReference type="VEuPathDB" id="FungiDB:PV09_00481"/>
<dbReference type="GeneID" id="27308454"/>
<keyword evidence="1" id="KW-0732">Signal</keyword>
<dbReference type="EMBL" id="KN847529">
    <property type="protein sequence ID" value="KIW09613.1"/>
    <property type="molecule type" value="Genomic_DNA"/>
</dbReference>
<dbReference type="InParanoid" id="A0A0D2ASD1"/>
<dbReference type="HOGENOM" id="CLU_096563_0_0_1"/>
<protein>
    <recommendedName>
        <fullName evidence="4">Ubiquitin 3 binding protein But2 C-terminal domain-containing protein</fullName>
    </recommendedName>
</protein>
<dbReference type="OrthoDB" id="3545468at2759"/>
<feature type="chain" id="PRO_5002238595" description="Ubiquitin 3 binding protein But2 C-terminal domain-containing protein" evidence="1">
    <location>
        <begin position="23"/>
        <end position="214"/>
    </location>
</feature>
<keyword evidence="3" id="KW-1185">Reference proteome</keyword>
<organism evidence="2 3">
    <name type="scientific">Verruconis gallopava</name>
    <dbReference type="NCBI Taxonomy" id="253628"/>
    <lineage>
        <taxon>Eukaryota</taxon>
        <taxon>Fungi</taxon>
        <taxon>Dikarya</taxon>
        <taxon>Ascomycota</taxon>
        <taxon>Pezizomycotina</taxon>
        <taxon>Dothideomycetes</taxon>
        <taxon>Pleosporomycetidae</taxon>
        <taxon>Venturiales</taxon>
        <taxon>Sympoventuriaceae</taxon>
        <taxon>Verruconis</taxon>
    </lineage>
</organism>
<evidence type="ECO:0000313" key="3">
    <source>
        <dbReference type="Proteomes" id="UP000053259"/>
    </source>
</evidence>
<reference evidence="2 3" key="1">
    <citation type="submission" date="2015-01" db="EMBL/GenBank/DDBJ databases">
        <title>The Genome Sequence of Ochroconis gallopava CBS43764.</title>
        <authorList>
            <consortium name="The Broad Institute Genomics Platform"/>
            <person name="Cuomo C."/>
            <person name="de Hoog S."/>
            <person name="Gorbushina A."/>
            <person name="Stielow B."/>
            <person name="Teixiera M."/>
            <person name="Abouelleil A."/>
            <person name="Chapman S.B."/>
            <person name="Priest M."/>
            <person name="Young S.K."/>
            <person name="Wortman J."/>
            <person name="Nusbaum C."/>
            <person name="Birren B."/>
        </authorList>
    </citation>
    <scope>NUCLEOTIDE SEQUENCE [LARGE SCALE GENOMIC DNA]</scope>
    <source>
        <strain evidence="2 3">CBS 43764</strain>
    </source>
</reference>
<feature type="signal peptide" evidence="1">
    <location>
        <begin position="1"/>
        <end position="22"/>
    </location>
</feature>
<sequence length="214" mass="22801">MATSIRSTIVLLACCLLSFVTASHNITAVPIDGCSAYPGYDATSGGSGNFYLQAYQTDNSSVDGIGSSLQYSRGATQIRWGMITLGVRVDEAKVVLRCYDQVLHGFVATGVSGYTWETLQFAPYPYDQELMYLVDGGPAAQAHTLSVDGVEQEGVFLGADGVALWGFRYIDASQGCCGVPYYQLRLLGPNSADPNTGAPLQDGEFTGFLKIAAF</sequence>
<gene>
    <name evidence="2" type="ORF">PV09_00481</name>
</gene>
<name>A0A0D2ASD1_9PEZI</name>
<dbReference type="Proteomes" id="UP000053259">
    <property type="component" value="Unassembled WGS sequence"/>
</dbReference>